<reference evidence="1 2" key="2">
    <citation type="submission" date="2020-04" db="EMBL/GenBank/DDBJ databases">
        <title>Genome sequencing and assembly of multiple isolates from the Colletotrichum gloeosporioides species complex.</title>
        <authorList>
            <person name="Gan P."/>
            <person name="Shirasu K."/>
        </authorList>
    </citation>
    <scope>NUCLEOTIDE SEQUENCE [LARGE SCALE GENOMIC DNA]</scope>
    <source>
        <strain evidence="1 2">Nara gc5</strain>
    </source>
</reference>
<reference evidence="1 2" key="1">
    <citation type="submission" date="2012-08" db="EMBL/GenBank/DDBJ databases">
        <authorList>
            <person name="Gan P.H.P."/>
            <person name="Ikeda K."/>
            <person name="Irieda H."/>
            <person name="Narusaka M."/>
            <person name="O'Connell R.J."/>
            <person name="Narusaka Y."/>
            <person name="Takano Y."/>
            <person name="Kubo Y."/>
            <person name="Shirasu K."/>
        </authorList>
    </citation>
    <scope>NUCLEOTIDE SEQUENCE [LARGE SCALE GENOMIC DNA]</scope>
    <source>
        <strain evidence="1 2">Nara gc5</strain>
    </source>
</reference>
<sequence length="325" mass="36941">MPTSRGNPQMVGAKSVKQSPRFPTLYHVVGTNKRCRVPSTTRLIMFNAGFPLFEALVKLNRRLPSQSNVRRGRTMPVNNISLNTRVKPAWSVFTSPGSFEQLYNERAYLNASLRGQGERSFELMRRLTILHEQMDSFLPSDERRRSRKKAALIKSKITEAAAQEKAISIRLCDINAELNIRERWMQVQHEIYEQRYSYWAMESPVTGYMASPTDLASVVSTPLDAASPVFFPVGYYPIYSLMQMMPCHEPEASPPEMWANNEMNETPIDALGNHGLQFCYDTPQSHARTADEASGELPVADIANKRGRRMSLPPLRCLWPGQQEN</sequence>
<dbReference type="OrthoDB" id="5226586at2759"/>
<comment type="caution">
    <text evidence="1">The sequence shown here is derived from an EMBL/GenBank/DDBJ whole genome shotgun (WGS) entry which is preliminary data.</text>
</comment>
<proteinExistence type="predicted"/>
<dbReference type="Proteomes" id="UP000011096">
    <property type="component" value="Unassembled WGS sequence"/>
</dbReference>
<dbReference type="GeneID" id="43617119"/>
<accession>A0A7J6JL08</accession>
<dbReference type="InParanoid" id="A0A7J6JL08"/>
<dbReference type="EMBL" id="ANPB02000002">
    <property type="protein sequence ID" value="KAF4489984.1"/>
    <property type="molecule type" value="Genomic_DNA"/>
</dbReference>
<gene>
    <name evidence="1" type="ORF">CGGC5_v004098</name>
</gene>
<dbReference type="RefSeq" id="XP_031887627.2">
    <property type="nucleotide sequence ID" value="XM_032033081.2"/>
</dbReference>
<dbReference type="AlphaFoldDB" id="A0A7J6JL08"/>
<name>A0A7J6JL08_COLFN</name>
<protein>
    <submittedName>
        <fullName evidence="1">Uncharacterized protein</fullName>
    </submittedName>
</protein>
<evidence type="ECO:0000313" key="1">
    <source>
        <dbReference type="EMBL" id="KAF4489984.1"/>
    </source>
</evidence>
<keyword evidence="2" id="KW-1185">Reference proteome</keyword>
<evidence type="ECO:0000313" key="2">
    <source>
        <dbReference type="Proteomes" id="UP000011096"/>
    </source>
</evidence>
<organism evidence="1 2">
    <name type="scientific">Colletotrichum fructicola (strain Nara gc5)</name>
    <name type="common">Anthracnose fungus</name>
    <name type="synonym">Colletotrichum gloeosporioides (strain Nara gc5)</name>
    <dbReference type="NCBI Taxonomy" id="1213859"/>
    <lineage>
        <taxon>Eukaryota</taxon>
        <taxon>Fungi</taxon>
        <taxon>Dikarya</taxon>
        <taxon>Ascomycota</taxon>
        <taxon>Pezizomycotina</taxon>
        <taxon>Sordariomycetes</taxon>
        <taxon>Hypocreomycetidae</taxon>
        <taxon>Glomerellales</taxon>
        <taxon>Glomerellaceae</taxon>
        <taxon>Colletotrichum</taxon>
        <taxon>Colletotrichum gloeosporioides species complex</taxon>
    </lineage>
</organism>